<sequence>MNDRIMPGIIEASRYSLMDEATVVTIAEQVNNDLQSLSLQSWLGTLSSCELQLRAIENTAIASAPANHGFSQHLQVTHQTGQQDALSASLSASFTLDCLVAPGPVLSMSFLFAAFVTALIAGLPRAYSPQQRQLLNVLSDVGLEWQDIQTVLTHLQKNDTASLQWYDFLIQRIQSGSLSVEQLMQSANASDCIQFHHDRQSVSIRGIEVPLSRTPYFYYALYAHQRHDDAQRNFSACDDNGWILNPASGRANPEHTRLLLNLMKTHDGHQKAIKELEAHGVRAKTMDQNRNKVKEELIKVLGESVAEQYLFETRRDSRTGRNHYRLKTSATKIILPL</sequence>
<dbReference type="AlphaFoldDB" id="A0A917LRA8"/>
<gene>
    <name evidence="1" type="ORF">GCM10011403_05200</name>
</gene>
<dbReference type="OrthoDB" id="5732380at2"/>
<evidence type="ECO:0000313" key="2">
    <source>
        <dbReference type="Proteomes" id="UP000627715"/>
    </source>
</evidence>
<comment type="caution">
    <text evidence="1">The sequence shown here is derived from an EMBL/GenBank/DDBJ whole genome shotgun (WGS) entry which is preliminary data.</text>
</comment>
<protein>
    <submittedName>
        <fullName evidence="1">Uncharacterized protein</fullName>
    </submittedName>
</protein>
<reference evidence="1" key="1">
    <citation type="journal article" date="2014" name="Int. J. Syst. Evol. Microbiol.">
        <title>Complete genome sequence of Corynebacterium casei LMG S-19264T (=DSM 44701T), isolated from a smear-ripened cheese.</title>
        <authorList>
            <consortium name="US DOE Joint Genome Institute (JGI-PGF)"/>
            <person name="Walter F."/>
            <person name="Albersmeier A."/>
            <person name="Kalinowski J."/>
            <person name="Ruckert C."/>
        </authorList>
    </citation>
    <scope>NUCLEOTIDE SEQUENCE</scope>
    <source>
        <strain evidence="1">CGMCC 1.15425</strain>
    </source>
</reference>
<evidence type="ECO:0000313" key="1">
    <source>
        <dbReference type="EMBL" id="GGG51007.1"/>
    </source>
</evidence>
<reference evidence="1" key="2">
    <citation type="submission" date="2020-09" db="EMBL/GenBank/DDBJ databases">
        <authorList>
            <person name="Sun Q."/>
            <person name="Zhou Y."/>
        </authorList>
    </citation>
    <scope>NUCLEOTIDE SEQUENCE</scope>
    <source>
        <strain evidence="1">CGMCC 1.15425</strain>
    </source>
</reference>
<dbReference type="Proteomes" id="UP000627715">
    <property type="component" value="Unassembled WGS sequence"/>
</dbReference>
<organism evidence="1 2">
    <name type="scientific">Pseudohongiella nitratireducens</name>
    <dbReference type="NCBI Taxonomy" id="1768907"/>
    <lineage>
        <taxon>Bacteria</taxon>
        <taxon>Pseudomonadati</taxon>
        <taxon>Pseudomonadota</taxon>
        <taxon>Gammaproteobacteria</taxon>
        <taxon>Pseudomonadales</taxon>
        <taxon>Pseudohongiellaceae</taxon>
        <taxon>Pseudohongiella</taxon>
    </lineage>
</organism>
<dbReference type="RefSeq" id="WP_157885663.1">
    <property type="nucleotide sequence ID" value="NZ_BMIY01000002.1"/>
</dbReference>
<accession>A0A917LRA8</accession>
<keyword evidence="2" id="KW-1185">Reference proteome</keyword>
<dbReference type="EMBL" id="BMIY01000002">
    <property type="protein sequence ID" value="GGG51007.1"/>
    <property type="molecule type" value="Genomic_DNA"/>
</dbReference>
<name>A0A917LRA8_9GAMM</name>
<proteinExistence type="predicted"/>